<evidence type="ECO:0000256" key="4">
    <source>
        <dbReference type="ARBA" id="ARBA00023136"/>
    </source>
</evidence>
<accession>A0AAE1RTM5</accession>
<name>A0AAE1RTM5_9SOLA</name>
<comment type="subunit">
    <text evidence="5">Homodimer.</text>
</comment>
<comment type="similarity">
    <text evidence="5">Belongs to the NIPA (TC 2.A.7) family.</text>
</comment>
<dbReference type="GO" id="GO:0005769">
    <property type="term" value="C:early endosome"/>
    <property type="evidence" value="ECO:0007669"/>
    <property type="project" value="UniProtKB-SubCell"/>
</dbReference>
<keyword evidence="7" id="KW-1185">Reference proteome</keyword>
<keyword evidence="5" id="KW-0813">Transport</keyword>
<evidence type="ECO:0000256" key="1">
    <source>
        <dbReference type="ARBA" id="ARBA00004141"/>
    </source>
</evidence>
<keyword evidence="5" id="KW-0967">Endosome</keyword>
<dbReference type="Pfam" id="PF05653">
    <property type="entry name" value="Mg_trans_NIPA"/>
    <property type="match status" value="1"/>
</dbReference>
<keyword evidence="4 5" id="KW-0472">Membrane</keyword>
<feature type="transmembrane region" description="Helical" evidence="5">
    <location>
        <begin position="15"/>
        <end position="37"/>
    </location>
</feature>
<protein>
    <recommendedName>
        <fullName evidence="5">Probable magnesium transporter</fullName>
    </recommendedName>
</protein>
<comment type="function">
    <text evidence="5">Acts as a Mg(2+) transporter. Can also transport other divalent cations such as Fe(2+), Sr(2+), Ba(2+), Mn(2+) and Co(2+) but to a much less extent than Mg(2+).</text>
</comment>
<feature type="transmembrane region" description="Helical" evidence="5">
    <location>
        <begin position="185"/>
        <end position="202"/>
    </location>
</feature>
<reference evidence="6" key="1">
    <citation type="submission" date="2023-12" db="EMBL/GenBank/DDBJ databases">
        <title>Genome assembly of Anisodus tanguticus.</title>
        <authorList>
            <person name="Wang Y.-J."/>
        </authorList>
    </citation>
    <scope>NUCLEOTIDE SEQUENCE</scope>
    <source>
        <strain evidence="6">KB-2021</strain>
        <tissue evidence="6">Leaf</tissue>
    </source>
</reference>
<dbReference type="GO" id="GO:0015095">
    <property type="term" value="F:magnesium ion transmembrane transporter activity"/>
    <property type="evidence" value="ECO:0007669"/>
    <property type="project" value="UniProtKB-UniRule"/>
</dbReference>
<evidence type="ECO:0000313" key="7">
    <source>
        <dbReference type="Proteomes" id="UP001291623"/>
    </source>
</evidence>
<gene>
    <name evidence="6" type="ORF">RND71_022436</name>
</gene>
<keyword evidence="5" id="KW-1003">Cell membrane</keyword>
<dbReference type="InterPro" id="IPR008521">
    <property type="entry name" value="Mg_trans_NIPA"/>
</dbReference>
<comment type="subcellular location">
    <subcellularLocation>
        <location evidence="5">Cell membrane</location>
        <topology evidence="5">Multi-pass membrane protein</topology>
    </subcellularLocation>
    <subcellularLocation>
        <location evidence="5">Early endosome</location>
    </subcellularLocation>
    <subcellularLocation>
        <location evidence="1">Membrane</location>
        <topology evidence="1">Multi-pass membrane protein</topology>
    </subcellularLocation>
</comment>
<dbReference type="GO" id="GO:0005886">
    <property type="term" value="C:plasma membrane"/>
    <property type="evidence" value="ECO:0007669"/>
    <property type="project" value="UniProtKB-SubCell"/>
</dbReference>
<comment type="caution">
    <text evidence="5">Lacks conserved residue(s) required for the propagation of feature annotation.</text>
</comment>
<evidence type="ECO:0000313" key="6">
    <source>
        <dbReference type="EMBL" id="KAK4356826.1"/>
    </source>
</evidence>
<organism evidence="6 7">
    <name type="scientific">Anisodus tanguticus</name>
    <dbReference type="NCBI Taxonomy" id="243964"/>
    <lineage>
        <taxon>Eukaryota</taxon>
        <taxon>Viridiplantae</taxon>
        <taxon>Streptophyta</taxon>
        <taxon>Embryophyta</taxon>
        <taxon>Tracheophyta</taxon>
        <taxon>Spermatophyta</taxon>
        <taxon>Magnoliopsida</taxon>
        <taxon>eudicotyledons</taxon>
        <taxon>Gunneridae</taxon>
        <taxon>Pentapetalae</taxon>
        <taxon>asterids</taxon>
        <taxon>lamiids</taxon>
        <taxon>Solanales</taxon>
        <taxon>Solanaceae</taxon>
        <taxon>Solanoideae</taxon>
        <taxon>Hyoscyameae</taxon>
        <taxon>Anisodus</taxon>
    </lineage>
</organism>
<feature type="transmembrane region" description="Helical" evidence="5">
    <location>
        <begin position="57"/>
        <end position="77"/>
    </location>
</feature>
<dbReference type="Proteomes" id="UP001291623">
    <property type="component" value="Unassembled WGS sequence"/>
</dbReference>
<comment type="caution">
    <text evidence="6">The sequence shown here is derived from an EMBL/GenBank/DDBJ whole genome shotgun (WGS) entry which is preliminary data.</text>
</comment>
<evidence type="ECO:0000256" key="3">
    <source>
        <dbReference type="ARBA" id="ARBA00022989"/>
    </source>
</evidence>
<evidence type="ECO:0000256" key="2">
    <source>
        <dbReference type="ARBA" id="ARBA00022692"/>
    </source>
</evidence>
<dbReference type="PANTHER" id="PTHR12570">
    <property type="match status" value="1"/>
</dbReference>
<feature type="transmembrane region" description="Helical" evidence="5">
    <location>
        <begin position="125"/>
        <end position="142"/>
    </location>
</feature>
<feature type="transmembrane region" description="Helical" evidence="5">
    <location>
        <begin position="149"/>
        <end position="173"/>
    </location>
</feature>
<feature type="transmembrane region" description="Helical" evidence="5">
    <location>
        <begin position="84"/>
        <end position="105"/>
    </location>
</feature>
<keyword evidence="3 5" id="KW-1133">Transmembrane helix</keyword>
<evidence type="ECO:0000256" key="5">
    <source>
        <dbReference type="RuleBase" id="RU363078"/>
    </source>
</evidence>
<dbReference type="EMBL" id="JAVYJV010000012">
    <property type="protein sequence ID" value="KAK4356826.1"/>
    <property type="molecule type" value="Genomic_DNA"/>
</dbReference>
<keyword evidence="2 5" id="KW-0812">Transmembrane</keyword>
<dbReference type="AlphaFoldDB" id="A0AAE1RTM5"/>
<keyword evidence="5" id="KW-0460">Magnesium</keyword>
<proteinExistence type="inferred from homology"/>
<keyword evidence="5" id="KW-0406">Ion transport</keyword>
<sequence>MCSAILAHFILKERLHIFGMVGCLCLVGSVTIVLHAPLEKSIQSVKDVWYLATETGFIAYAFTVLALILIFIVRFVMGSRSVHFIHLIFMVVFLMVIQVTGVKAIGMALKLTFGGQNHFKYFETWFFIIFVLIFCLLQLNYLNKALDTFNTAVVSQIYYVMFTTLTIVASMIMFKDYVHQNTTQIITELCGFVTILCGTFLLHKTKDMGSNPSKPLPILFPKTDTDTECKQTSETTKITVEV</sequence>
<dbReference type="PANTHER" id="PTHR12570:SF64">
    <property type="entry name" value="MAGNESIUM TRANSPORTER-RELATED"/>
    <property type="match status" value="1"/>
</dbReference>